<reference evidence="7" key="3">
    <citation type="submission" date="2025-09" db="UniProtKB">
        <authorList>
            <consortium name="Ensembl"/>
        </authorList>
    </citation>
    <scope>IDENTIFICATION</scope>
</reference>
<dbReference type="InterPro" id="IPR007671">
    <property type="entry name" value="Selenoprotein-P_N"/>
</dbReference>
<reference evidence="7" key="2">
    <citation type="submission" date="2025-08" db="UniProtKB">
        <authorList>
            <consortium name="Ensembl"/>
        </authorList>
    </citation>
    <scope>IDENTIFICATION</scope>
</reference>
<keyword evidence="8" id="KW-1185">Reference proteome</keyword>
<dbReference type="EMBL" id="AYCK01005021">
    <property type="status" value="NOT_ANNOTATED_CDS"/>
    <property type="molecule type" value="Genomic_DNA"/>
</dbReference>
<evidence type="ECO:0000256" key="1">
    <source>
        <dbReference type="ARBA" id="ARBA00004613"/>
    </source>
</evidence>
<evidence type="ECO:0000313" key="8">
    <source>
        <dbReference type="Proteomes" id="UP000028760"/>
    </source>
</evidence>
<protein>
    <recommendedName>
        <fullName evidence="6">Selenoprotein P N-terminal domain-containing protein</fullName>
    </recommendedName>
</protein>
<dbReference type="Ensembl" id="ENSPFOT00000027690.1">
    <property type="protein sequence ID" value="ENSPFOP00000030178.1"/>
    <property type="gene ID" value="ENSPFOG00000021732.1"/>
</dbReference>
<feature type="domain" description="Selenoprotein P N-terminal" evidence="6">
    <location>
        <begin position="33"/>
        <end position="195"/>
    </location>
</feature>
<evidence type="ECO:0000256" key="2">
    <source>
        <dbReference type="ARBA" id="ARBA00022525"/>
    </source>
</evidence>
<dbReference type="PANTHER" id="PTHR10105">
    <property type="entry name" value="SELENOPROTEIN P"/>
    <property type="match status" value="1"/>
</dbReference>
<keyword evidence="5" id="KW-0325">Glycoprotein</keyword>
<dbReference type="InterPro" id="IPR037941">
    <property type="entry name" value="SeP"/>
</dbReference>
<dbReference type="GO" id="GO:0001887">
    <property type="term" value="P:selenium compound metabolic process"/>
    <property type="evidence" value="ECO:0007669"/>
    <property type="project" value="TreeGrafter"/>
</dbReference>
<dbReference type="OMA" id="ICNCTLV"/>
<evidence type="ECO:0000259" key="6">
    <source>
        <dbReference type="Pfam" id="PF04592"/>
    </source>
</evidence>
<dbReference type="Pfam" id="PF04592">
    <property type="entry name" value="SelP_N"/>
    <property type="match status" value="1"/>
</dbReference>
<keyword evidence="3" id="KW-0732">Signal</keyword>
<comment type="subcellular location">
    <subcellularLocation>
        <location evidence="1">Secreted</location>
    </subcellularLocation>
</comment>
<name>A0A096MFI7_POEFO</name>
<dbReference type="PANTHER" id="PTHR10105:SF4">
    <property type="entry name" value="SELENOPROTEIN P2"/>
    <property type="match status" value="1"/>
</dbReference>
<dbReference type="AlphaFoldDB" id="A0A096MFI7"/>
<dbReference type="GO" id="GO:0008430">
    <property type="term" value="F:selenium binding"/>
    <property type="evidence" value="ECO:0007669"/>
    <property type="project" value="InterPro"/>
</dbReference>
<organism evidence="7 8">
    <name type="scientific">Poecilia formosa</name>
    <name type="common">Amazon molly</name>
    <name type="synonym">Limia formosa</name>
    <dbReference type="NCBI Taxonomy" id="48698"/>
    <lineage>
        <taxon>Eukaryota</taxon>
        <taxon>Metazoa</taxon>
        <taxon>Chordata</taxon>
        <taxon>Craniata</taxon>
        <taxon>Vertebrata</taxon>
        <taxon>Euteleostomi</taxon>
        <taxon>Actinopterygii</taxon>
        <taxon>Neopterygii</taxon>
        <taxon>Teleostei</taxon>
        <taxon>Neoteleostei</taxon>
        <taxon>Acanthomorphata</taxon>
        <taxon>Ovalentaria</taxon>
        <taxon>Atherinomorphae</taxon>
        <taxon>Cyprinodontiformes</taxon>
        <taxon>Poeciliidae</taxon>
        <taxon>Poeciliinae</taxon>
        <taxon>Poecilia</taxon>
    </lineage>
</organism>
<dbReference type="Proteomes" id="UP000028760">
    <property type="component" value="Unassembled WGS sequence"/>
</dbReference>
<dbReference type="GO" id="GO:0005576">
    <property type="term" value="C:extracellular region"/>
    <property type="evidence" value="ECO:0007669"/>
    <property type="project" value="UniProtKB-SubCell"/>
</dbReference>
<sequence>HFCLVQASRLTQITSLIKTDGERIFHNGSFLLNIGRLRTKLRRSNITDVSFVIVNEQDAASRALYWELKKRAPTGVPVYQQAANQTDVWEVLDGDKDDFLIYDRCGLLTFHVVLPYSSLQNPYVEAAIRATYLGDICNCSAISTRTPSIQGTIQTPDEGADPTEETQTIPHHYHHHFSFSHHQPAPRDKSQDQHRSAIFPAPYHPHHAH</sequence>
<accession>A0A096MFI7</accession>
<evidence type="ECO:0000256" key="5">
    <source>
        <dbReference type="ARBA" id="ARBA00023180"/>
    </source>
</evidence>
<dbReference type="GeneTree" id="ENSGT00510000049326"/>
<evidence type="ECO:0000313" key="7">
    <source>
        <dbReference type="Ensembl" id="ENSPFOP00000030178.1"/>
    </source>
</evidence>
<keyword evidence="4" id="KW-0712">Selenocysteine</keyword>
<evidence type="ECO:0000256" key="3">
    <source>
        <dbReference type="ARBA" id="ARBA00022729"/>
    </source>
</evidence>
<evidence type="ECO:0000256" key="4">
    <source>
        <dbReference type="ARBA" id="ARBA00022933"/>
    </source>
</evidence>
<proteinExistence type="predicted"/>
<reference evidence="8" key="1">
    <citation type="submission" date="2013-10" db="EMBL/GenBank/DDBJ databases">
        <authorList>
            <person name="Schartl M."/>
            <person name="Warren W."/>
        </authorList>
    </citation>
    <scope>NUCLEOTIDE SEQUENCE [LARGE SCALE GENOMIC DNA]</scope>
    <source>
        <strain evidence="8">female</strain>
    </source>
</reference>
<keyword evidence="2" id="KW-0964">Secreted</keyword>